<keyword evidence="7" id="KW-1185">Reference proteome</keyword>
<dbReference type="InterPro" id="IPR013762">
    <property type="entry name" value="Integrase-like_cat_sf"/>
</dbReference>
<evidence type="ECO:0000313" key="7">
    <source>
        <dbReference type="Proteomes" id="UP000621455"/>
    </source>
</evidence>
<dbReference type="Gene3D" id="1.10.443.10">
    <property type="entry name" value="Intergrase catalytic core"/>
    <property type="match status" value="1"/>
</dbReference>
<name>A0ABX0NEP4_9BURK</name>
<dbReference type="PANTHER" id="PTHR30629">
    <property type="entry name" value="PROPHAGE INTEGRASE"/>
    <property type="match status" value="1"/>
</dbReference>
<dbReference type="Gene3D" id="1.10.150.130">
    <property type="match status" value="1"/>
</dbReference>
<evidence type="ECO:0000256" key="2">
    <source>
        <dbReference type="ARBA" id="ARBA00022908"/>
    </source>
</evidence>
<dbReference type="InterPro" id="IPR010998">
    <property type="entry name" value="Integrase_recombinase_N"/>
</dbReference>
<dbReference type="InterPro" id="IPR050808">
    <property type="entry name" value="Phage_Integrase"/>
</dbReference>
<dbReference type="InterPro" id="IPR038488">
    <property type="entry name" value="Integrase_DNA-bd_sf"/>
</dbReference>
<reference evidence="6 7" key="1">
    <citation type="submission" date="2019-10" db="EMBL/GenBank/DDBJ databases">
        <title>Taxonomy of Antarctic Massilia spp.: description of Massilia rubra sp. nov., Massilia aquatica sp. nov., Massilia mucilaginosa sp. nov., Massilia frigida sp. nov. isolated from streams, lakes and regoliths.</title>
        <authorList>
            <person name="Holochova P."/>
            <person name="Sedlacek I."/>
            <person name="Kralova S."/>
            <person name="Maslanova I."/>
            <person name="Busse H.-J."/>
            <person name="Stankova E."/>
            <person name="Vrbovska V."/>
            <person name="Kovarovic V."/>
            <person name="Bartak M."/>
            <person name="Svec P."/>
            <person name="Pantucek R."/>
        </authorList>
    </citation>
    <scope>NUCLEOTIDE SEQUENCE [LARGE SCALE GENOMIC DNA]</scope>
    <source>
        <strain evidence="6 7">CCM 8695</strain>
    </source>
</reference>
<comment type="caution">
    <text evidence="6">The sequence shown here is derived from an EMBL/GenBank/DDBJ whole genome shotgun (WGS) entry which is preliminary data.</text>
</comment>
<proteinExistence type="inferred from homology"/>
<keyword evidence="3" id="KW-0238">DNA-binding</keyword>
<evidence type="ECO:0000259" key="5">
    <source>
        <dbReference type="Pfam" id="PF13356"/>
    </source>
</evidence>
<evidence type="ECO:0000256" key="3">
    <source>
        <dbReference type="ARBA" id="ARBA00023125"/>
    </source>
</evidence>
<dbReference type="Pfam" id="PF13356">
    <property type="entry name" value="Arm-DNA-bind_3"/>
    <property type="match status" value="1"/>
</dbReference>
<sequence length="435" mass="48643">MQFDARAAKLLTAGQHFTITDCPGLRLVATATLRSWIYRYKSPVDGRMRQTKIGEWPKMSAAAAGVEWEKLRASRGAGVDVAVEKQAARLTERVAAVKAREDKKAAVYTVAKLCDEYLTERVEKSREEKGAKEVRRIFATMLGELGNVAAATLTRSQAFDLVSSYAHIPVQAQRIRCEMGAAWDYALDAGRLPESAANWWRLILRGKLKSKGRVLQGKSIGVQKRVLSEAEIGLVVRWLPNFSRLVEEVCTLYLWTCTRGAEILAIEAHEVTDEADGLWWTVPKAKTKNSWREEAGDLRVPLIGRAEKIIRRRLAAAQGSYLFPSRGRLGYVEQKTIGVAVWTHMPYAQTESKRARLPVTRWAPHDLRRTGRTQLAALGCSDEVAEAVIGHMPGGIKGVYNRHAYDNERRLWLTKLNARLEELALIGADGQKLTI</sequence>
<dbReference type="Proteomes" id="UP000621455">
    <property type="component" value="Unassembled WGS sequence"/>
</dbReference>
<keyword evidence="4" id="KW-0233">DNA recombination</keyword>
<comment type="similarity">
    <text evidence="1">Belongs to the 'phage' integrase family.</text>
</comment>
<dbReference type="InterPro" id="IPR011010">
    <property type="entry name" value="DNA_brk_join_enz"/>
</dbReference>
<evidence type="ECO:0000256" key="4">
    <source>
        <dbReference type="ARBA" id="ARBA00023172"/>
    </source>
</evidence>
<gene>
    <name evidence="6" type="ORF">F2P44_30555</name>
</gene>
<dbReference type="PANTHER" id="PTHR30629:SF2">
    <property type="entry name" value="PROPHAGE INTEGRASE INTS-RELATED"/>
    <property type="match status" value="1"/>
</dbReference>
<organism evidence="6 7">
    <name type="scientific">Massilia frigida</name>
    <dbReference type="NCBI Taxonomy" id="2609281"/>
    <lineage>
        <taxon>Bacteria</taxon>
        <taxon>Pseudomonadati</taxon>
        <taxon>Pseudomonadota</taxon>
        <taxon>Betaproteobacteria</taxon>
        <taxon>Burkholderiales</taxon>
        <taxon>Oxalobacteraceae</taxon>
        <taxon>Telluria group</taxon>
        <taxon>Massilia</taxon>
    </lineage>
</organism>
<dbReference type="RefSeq" id="WP_167093392.1">
    <property type="nucleotide sequence ID" value="NZ_WHJG01000056.1"/>
</dbReference>
<keyword evidence="2" id="KW-0229">DNA integration</keyword>
<dbReference type="InterPro" id="IPR025166">
    <property type="entry name" value="Integrase_DNA_bind_dom"/>
</dbReference>
<evidence type="ECO:0000313" key="6">
    <source>
        <dbReference type="EMBL" id="NHZ83577.1"/>
    </source>
</evidence>
<feature type="domain" description="Integrase DNA-binding" evidence="5">
    <location>
        <begin position="12"/>
        <end position="88"/>
    </location>
</feature>
<dbReference type="SUPFAM" id="SSF56349">
    <property type="entry name" value="DNA breaking-rejoining enzymes"/>
    <property type="match status" value="1"/>
</dbReference>
<evidence type="ECO:0000256" key="1">
    <source>
        <dbReference type="ARBA" id="ARBA00008857"/>
    </source>
</evidence>
<dbReference type="EMBL" id="WHJG01000056">
    <property type="protein sequence ID" value="NHZ83577.1"/>
    <property type="molecule type" value="Genomic_DNA"/>
</dbReference>
<protein>
    <submittedName>
        <fullName evidence="6">DUF4102 domain-containing protein</fullName>
    </submittedName>
</protein>
<dbReference type="Gene3D" id="3.30.160.390">
    <property type="entry name" value="Integrase, DNA-binding domain"/>
    <property type="match status" value="1"/>
</dbReference>
<accession>A0ABX0NEP4</accession>